<dbReference type="Pfam" id="PF10342">
    <property type="entry name" value="Kre9_KNH"/>
    <property type="match status" value="1"/>
</dbReference>
<protein>
    <recommendedName>
        <fullName evidence="4">Yeast cell wall synthesis Kre9/Knh1-like N-terminal domain-containing protein</fullName>
    </recommendedName>
</protein>
<dbReference type="Proteomes" id="UP001303373">
    <property type="component" value="Chromosome 2"/>
</dbReference>
<sequence length="249" mass="24929">MLSFTRSVVASALLLTVPFVAAYTHPTGDAPVGNPIYTPNLGTIVPAGQEYNVTWGPTTSGKIDIVLLKGPSSNAVPQYALAEGIDNTGSFLWTPKTDLQPQDTGYGLMIVVDATGQYQYSPQFGISNSKYVSSGTASASSTSSAQATSSKSSASTTSSVASSVSSVAYSSSSTTAIETSKYTTSSPSSSSTESSSAASSMVTSAKPTNATASSTTSSGSAQVTKNSASGLVANTFVVAAVAGALGLAF</sequence>
<keyword evidence="6" id="KW-1185">Reference proteome</keyword>
<organism evidence="5 6">
    <name type="scientific">Acrodontium crateriforme</name>
    <dbReference type="NCBI Taxonomy" id="150365"/>
    <lineage>
        <taxon>Eukaryota</taxon>
        <taxon>Fungi</taxon>
        <taxon>Dikarya</taxon>
        <taxon>Ascomycota</taxon>
        <taxon>Pezizomycotina</taxon>
        <taxon>Dothideomycetes</taxon>
        <taxon>Dothideomycetidae</taxon>
        <taxon>Mycosphaerellales</taxon>
        <taxon>Teratosphaeriaceae</taxon>
        <taxon>Acrodontium</taxon>
    </lineage>
</organism>
<dbReference type="EMBL" id="CP138581">
    <property type="protein sequence ID" value="WPG98778.1"/>
    <property type="molecule type" value="Genomic_DNA"/>
</dbReference>
<accession>A0AAQ3LZQ4</accession>
<dbReference type="AlphaFoldDB" id="A0AAQ3LZQ4"/>
<evidence type="ECO:0000313" key="5">
    <source>
        <dbReference type="EMBL" id="WPG98778.1"/>
    </source>
</evidence>
<proteinExistence type="predicted"/>
<keyword evidence="1 3" id="KW-0732">Signal</keyword>
<feature type="chain" id="PRO_5043015454" description="Yeast cell wall synthesis Kre9/Knh1-like N-terminal domain-containing protein" evidence="3">
    <location>
        <begin position="23"/>
        <end position="249"/>
    </location>
</feature>
<gene>
    <name evidence="5" type="ORF">R9X50_00157400</name>
</gene>
<evidence type="ECO:0000256" key="1">
    <source>
        <dbReference type="ARBA" id="ARBA00022729"/>
    </source>
</evidence>
<evidence type="ECO:0000256" key="3">
    <source>
        <dbReference type="SAM" id="SignalP"/>
    </source>
</evidence>
<reference evidence="5 6" key="1">
    <citation type="submission" date="2023-11" db="EMBL/GenBank/DDBJ databases">
        <title>An acidophilic fungus is an integral part of prey digestion in a carnivorous sundew plant.</title>
        <authorList>
            <person name="Tsai I.J."/>
        </authorList>
    </citation>
    <scope>NUCLEOTIDE SEQUENCE [LARGE SCALE GENOMIC DNA]</scope>
    <source>
        <strain evidence="5">169a</strain>
    </source>
</reference>
<feature type="domain" description="Yeast cell wall synthesis Kre9/Knh1-like N-terminal" evidence="4">
    <location>
        <begin position="38"/>
        <end position="126"/>
    </location>
</feature>
<dbReference type="PANTHER" id="PTHR40633">
    <property type="entry name" value="MATRIX PROTEIN, PUTATIVE (AFU_ORTHOLOGUE AFUA_8G05410)-RELATED"/>
    <property type="match status" value="1"/>
</dbReference>
<dbReference type="InterPro" id="IPR018466">
    <property type="entry name" value="Kre9/Knh1-like_N"/>
</dbReference>
<feature type="region of interest" description="Disordered" evidence="2">
    <location>
        <begin position="180"/>
        <end position="221"/>
    </location>
</feature>
<name>A0AAQ3LZQ4_9PEZI</name>
<evidence type="ECO:0000259" key="4">
    <source>
        <dbReference type="Pfam" id="PF10342"/>
    </source>
</evidence>
<dbReference type="InterPro" id="IPR052982">
    <property type="entry name" value="SRP1/TIP1-like"/>
</dbReference>
<dbReference type="PANTHER" id="PTHR40633:SF1">
    <property type="entry name" value="GPI ANCHORED SERINE-THREONINE RICH PROTEIN (AFU_ORTHOLOGUE AFUA_1G03630)"/>
    <property type="match status" value="1"/>
</dbReference>
<feature type="signal peptide" evidence="3">
    <location>
        <begin position="1"/>
        <end position="22"/>
    </location>
</feature>
<evidence type="ECO:0000256" key="2">
    <source>
        <dbReference type="SAM" id="MobiDB-lite"/>
    </source>
</evidence>
<evidence type="ECO:0000313" key="6">
    <source>
        <dbReference type="Proteomes" id="UP001303373"/>
    </source>
</evidence>